<comment type="function">
    <text evidence="8">Uptake of L-lactate across the membrane. Can also transport D-lactate and glycolate.</text>
</comment>
<feature type="transmembrane region" description="Helical" evidence="8">
    <location>
        <begin position="6"/>
        <end position="24"/>
    </location>
</feature>
<gene>
    <name evidence="9" type="ORF">Clopa_2134</name>
</gene>
<evidence type="ECO:0000256" key="2">
    <source>
        <dbReference type="ARBA" id="ARBA00010100"/>
    </source>
</evidence>
<proteinExistence type="inferred from homology"/>
<evidence type="ECO:0000256" key="3">
    <source>
        <dbReference type="ARBA" id="ARBA00022448"/>
    </source>
</evidence>
<keyword evidence="7 8" id="KW-0472">Membrane</keyword>
<dbReference type="PANTHER" id="PTHR30003:SF0">
    <property type="entry name" value="GLYCOLATE PERMEASE GLCA-RELATED"/>
    <property type="match status" value="1"/>
</dbReference>
<evidence type="ECO:0000256" key="8">
    <source>
        <dbReference type="RuleBase" id="RU365092"/>
    </source>
</evidence>
<keyword evidence="3 8" id="KW-0813">Transport</keyword>
<feature type="transmembrane region" description="Helical" evidence="8">
    <location>
        <begin position="400"/>
        <end position="426"/>
    </location>
</feature>
<dbReference type="HOGENOM" id="CLU_021628_0_0_9"/>
<dbReference type="PANTHER" id="PTHR30003">
    <property type="entry name" value="L-LACTATE PERMEASE"/>
    <property type="match status" value="1"/>
</dbReference>
<evidence type="ECO:0000313" key="9">
    <source>
        <dbReference type="EMBL" id="AGK97013.1"/>
    </source>
</evidence>
<feature type="transmembrane region" description="Helical" evidence="8">
    <location>
        <begin position="241"/>
        <end position="260"/>
    </location>
</feature>
<dbReference type="OrthoDB" id="9761056at2"/>
<dbReference type="eggNOG" id="COG1620">
    <property type="taxonomic scope" value="Bacteria"/>
</dbReference>
<dbReference type="Pfam" id="PF02652">
    <property type="entry name" value="Lactate_perm"/>
    <property type="match status" value="1"/>
</dbReference>
<comment type="similarity">
    <text evidence="2 8">Belongs to the lactate permease family.</text>
</comment>
<feature type="transmembrane region" description="Helical" evidence="8">
    <location>
        <begin position="483"/>
        <end position="502"/>
    </location>
</feature>
<feature type="transmembrane region" description="Helical" evidence="8">
    <location>
        <begin position="324"/>
        <end position="346"/>
    </location>
</feature>
<dbReference type="STRING" id="86416.Clopa_2134"/>
<dbReference type="EMBL" id="CP003261">
    <property type="protein sequence ID" value="AGK97013.1"/>
    <property type="molecule type" value="Genomic_DNA"/>
</dbReference>
<evidence type="ECO:0000256" key="7">
    <source>
        <dbReference type="ARBA" id="ARBA00023136"/>
    </source>
</evidence>
<sequence length="507" mass="53510">MNIYVIFFIALIPIVWLMISLVALKMPGHKTCPATLLITIILAVIVWKMPLAQSITASLEGAAMAIWPIMLVIIAAVFTYNLSVYTKSMDIIKKMMTSITTDKRILVLILAWGFGGFLEAIAGFGTSVAIPASIMAALGFEPIFAAIICLIANTTPTAFGAIGLPVSTLAKITNIDVNTLSYAVGIQLTLLIIIVPIILVMLTGKSVKSIKGVFLISLASGLSFAIPEVVAAKYLGAELPAILGSVICLVVTISIAKVFYKSSASKKVEKISFKEGFLAWVPFILIFTFIIFTSSLFKPISGALSNIQTSIQIYTGVSAKPYSFLWIANPGTLIIIATFIGGLIQGTSFKEIVNVFINTIRQMSKSTITIVSILALAKVMGYSGMVKSIAVVLVSGTGKFYPVIAPLIGALGTFVTGSDTSANVLFGGLQVEMAKSLGLNPYWLAAANTGGATAGKMISPQSIAVATAATGLAGKEGKILNSTLKFCVAYVVVLGLFAYFMAPVFGF</sequence>
<feature type="transmembrane region" description="Helical" evidence="8">
    <location>
        <begin position="276"/>
        <end position="297"/>
    </location>
</feature>
<feature type="transmembrane region" description="Helical" evidence="8">
    <location>
        <begin position="181"/>
        <end position="202"/>
    </location>
</feature>
<dbReference type="AlphaFoldDB" id="R4K372"/>
<dbReference type="Proteomes" id="UP000013523">
    <property type="component" value="Chromosome"/>
</dbReference>
<dbReference type="InterPro" id="IPR003804">
    <property type="entry name" value="Lactate_perm"/>
</dbReference>
<keyword evidence="4 8" id="KW-1003">Cell membrane</keyword>
<organism evidence="9 10">
    <name type="scientific">Clostridium pasteurianum BC1</name>
    <dbReference type="NCBI Taxonomy" id="86416"/>
    <lineage>
        <taxon>Bacteria</taxon>
        <taxon>Bacillati</taxon>
        <taxon>Bacillota</taxon>
        <taxon>Clostridia</taxon>
        <taxon>Eubacteriales</taxon>
        <taxon>Clostridiaceae</taxon>
        <taxon>Clostridium</taxon>
    </lineage>
</organism>
<dbReference type="GO" id="GO:0015295">
    <property type="term" value="F:solute:proton symporter activity"/>
    <property type="evidence" value="ECO:0007669"/>
    <property type="project" value="TreeGrafter"/>
</dbReference>
<dbReference type="RefSeq" id="WP_015615321.1">
    <property type="nucleotide sequence ID" value="NC_021182.1"/>
</dbReference>
<feature type="transmembrane region" description="Helical" evidence="8">
    <location>
        <begin position="105"/>
        <end position="124"/>
    </location>
</feature>
<dbReference type="PATRIC" id="fig|86416.3.peg.2108"/>
<dbReference type="NCBIfam" id="TIGR00795">
    <property type="entry name" value="lctP"/>
    <property type="match status" value="1"/>
</dbReference>
<dbReference type="GO" id="GO:0005886">
    <property type="term" value="C:plasma membrane"/>
    <property type="evidence" value="ECO:0007669"/>
    <property type="project" value="UniProtKB-SubCell"/>
</dbReference>
<comment type="subcellular location">
    <subcellularLocation>
        <location evidence="1 8">Cell membrane</location>
        <topology evidence="1 8">Multi-pass membrane protein</topology>
    </subcellularLocation>
</comment>
<evidence type="ECO:0000256" key="1">
    <source>
        <dbReference type="ARBA" id="ARBA00004651"/>
    </source>
</evidence>
<dbReference type="GO" id="GO:0015129">
    <property type="term" value="F:lactate transmembrane transporter activity"/>
    <property type="evidence" value="ECO:0007669"/>
    <property type="project" value="UniProtKB-UniRule"/>
</dbReference>
<keyword evidence="10" id="KW-1185">Reference proteome</keyword>
<reference evidence="9 10" key="1">
    <citation type="submission" date="2012-01" db="EMBL/GenBank/DDBJ databases">
        <title>Complete sequence of chromosome of Clostridium pasteurianum BC1.</title>
        <authorList>
            <consortium name="US DOE Joint Genome Institute"/>
            <person name="Lucas S."/>
            <person name="Han J."/>
            <person name="Lapidus A."/>
            <person name="Cheng J.-F."/>
            <person name="Goodwin L."/>
            <person name="Pitluck S."/>
            <person name="Peters L."/>
            <person name="Mikhailova N."/>
            <person name="Teshima H."/>
            <person name="Detter J.C."/>
            <person name="Han C."/>
            <person name="Tapia R."/>
            <person name="Land M."/>
            <person name="Hauser L."/>
            <person name="Kyrpides N."/>
            <person name="Ivanova N."/>
            <person name="Pagani I."/>
            <person name="Dunn J."/>
            <person name="Taghavi S."/>
            <person name="Francis A."/>
            <person name="van der Lelie D."/>
            <person name="Woyke T."/>
        </authorList>
    </citation>
    <scope>NUCLEOTIDE SEQUENCE [LARGE SCALE GENOMIC DNA]</scope>
    <source>
        <strain evidence="9 10">BC1</strain>
    </source>
</reference>
<name>R4K372_CLOPA</name>
<evidence type="ECO:0000313" key="10">
    <source>
        <dbReference type="Proteomes" id="UP000013523"/>
    </source>
</evidence>
<evidence type="ECO:0000256" key="6">
    <source>
        <dbReference type="ARBA" id="ARBA00022989"/>
    </source>
</evidence>
<accession>R4K372</accession>
<protein>
    <recommendedName>
        <fullName evidence="8">L-lactate permease</fullName>
    </recommendedName>
</protein>
<evidence type="ECO:0000256" key="4">
    <source>
        <dbReference type="ARBA" id="ARBA00022475"/>
    </source>
</evidence>
<feature type="transmembrane region" description="Helical" evidence="8">
    <location>
        <begin position="31"/>
        <end position="50"/>
    </location>
</feature>
<feature type="transmembrane region" description="Helical" evidence="8">
    <location>
        <begin position="367"/>
        <end position="394"/>
    </location>
</feature>
<keyword evidence="5 8" id="KW-0812">Transmembrane</keyword>
<feature type="transmembrane region" description="Helical" evidence="8">
    <location>
        <begin position="62"/>
        <end position="84"/>
    </location>
</feature>
<dbReference type="KEGG" id="cpas:Clopa_2134"/>
<evidence type="ECO:0000256" key="5">
    <source>
        <dbReference type="ARBA" id="ARBA00022692"/>
    </source>
</evidence>
<keyword evidence="6 8" id="KW-1133">Transmembrane helix</keyword>